<dbReference type="EMBL" id="LAZR01043029">
    <property type="protein sequence ID" value="KKL08066.1"/>
    <property type="molecule type" value="Genomic_DNA"/>
</dbReference>
<evidence type="ECO:0000313" key="1">
    <source>
        <dbReference type="EMBL" id="KKL08066.1"/>
    </source>
</evidence>
<gene>
    <name evidence="1" type="ORF">LCGC14_2579550</name>
</gene>
<proteinExistence type="predicted"/>
<dbReference type="AlphaFoldDB" id="A0A0F9CQW5"/>
<name>A0A0F9CQW5_9ZZZZ</name>
<reference evidence="1" key="1">
    <citation type="journal article" date="2015" name="Nature">
        <title>Complex archaea that bridge the gap between prokaryotes and eukaryotes.</title>
        <authorList>
            <person name="Spang A."/>
            <person name="Saw J.H."/>
            <person name="Jorgensen S.L."/>
            <person name="Zaremba-Niedzwiedzka K."/>
            <person name="Martijn J."/>
            <person name="Lind A.E."/>
            <person name="van Eijk R."/>
            <person name="Schleper C."/>
            <person name="Guy L."/>
            <person name="Ettema T.J."/>
        </authorList>
    </citation>
    <scope>NUCLEOTIDE SEQUENCE</scope>
</reference>
<comment type="caution">
    <text evidence="1">The sequence shown here is derived from an EMBL/GenBank/DDBJ whole genome shotgun (WGS) entry which is preliminary data.</text>
</comment>
<sequence length="39" mass="4696">MLGNWDDIGEQYRLFVIDERWGIRDHTMPKSNPSVLLHR</sequence>
<protein>
    <submittedName>
        <fullName evidence="1">Uncharacterized protein</fullName>
    </submittedName>
</protein>
<feature type="non-terminal residue" evidence="1">
    <location>
        <position position="39"/>
    </location>
</feature>
<accession>A0A0F9CQW5</accession>
<organism evidence="1">
    <name type="scientific">marine sediment metagenome</name>
    <dbReference type="NCBI Taxonomy" id="412755"/>
    <lineage>
        <taxon>unclassified sequences</taxon>
        <taxon>metagenomes</taxon>
        <taxon>ecological metagenomes</taxon>
    </lineage>
</organism>